<dbReference type="Proteomes" id="UP000002517">
    <property type="component" value="Chromosome"/>
</dbReference>
<protein>
    <recommendedName>
        <fullName evidence="3">SidC homolog</fullName>
    </recommendedName>
</protein>
<dbReference type="KEGG" id="lpf:lpl1858"/>
<proteinExistence type="predicted"/>
<sequence length="369" mass="42125">MFKKKHMVKNDSDMDYVNDFISIEEHNSKDDVTDELSLAEQVFARLQIYSEGFKPSFFINKDLANLSLTSKTLNDVVCSELNQRAAQKLLTHVVKGEQDKAQAMIEKNPGLLLIKSKAVDYSGRTIVGTAFQAAIGSGDKPMWEMMLPYFECLEQGEALRQFQGQFPSGIEETPAAELKAYYDAIALAIIHDEDHGLSVIERFRKKITCQKEITQGKHFNLQHLIAVYQAYIDNFHALGNWNNRDLFWQKVIGYVQRQMTAYDAQIHCSGVVRCFLDKESSFSRTFELSNDKELFPLQIDSGLGFDFACYSYYSAQPLDSASHNVLPSPLNEYWIWIEKLCGEKRMHLLDLESRLSKGCIISSNNYSLL</sequence>
<reference evidence="1 2" key="1">
    <citation type="journal article" date="2004" name="Nat. Genet.">
        <title>Evidence in the Legionella pneumophila genome for exploitation of host cell functions and high genome plasticity.</title>
        <authorList>
            <person name="Cazalet C."/>
            <person name="Rusniok C."/>
            <person name="Bruggemann H."/>
            <person name="Zidane N."/>
            <person name="Magnier A."/>
            <person name="Ma L."/>
            <person name="Tichit M."/>
            <person name="Jarraud S."/>
            <person name="Bouchier C."/>
            <person name="Vandenesch F."/>
            <person name="Kunst F."/>
            <person name="Etienne J."/>
            <person name="Glaser P."/>
            <person name="Buchrieser C."/>
        </authorList>
    </citation>
    <scope>NUCLEOTIDE SEQUENCE [LARGE SCALE GENOMIC DNA]</scope>
    <source>
        <strain evidence="1 2">Lens</strain>
    </source>
</reference>
<evidence type="ECO:0008006" key="3">
    <source>
        <dbReference type="Google" id="ProtNLM"/>
    </source>
</evidence>
<dbReference type="EMBL" id="CR628337">
    <property type="protein sequence ID" value="CAH16097.1"/>
    <property type="molecule type" value="Genomic_DNA"/>
</dbReference>
<gene>
    <name evidence="1" type="ordered locus">lpl1858</name>
</gene>
<organism evidence="1 2">
    <name type="scientific">Legionella pneumophila (strain Lens)</name>
    <dbReference type="NCBI Taxonomy" id="297245"/>
    <lineage>
        <taxon>Bacteria</taxon>
        <taxon>Pseudomonadati</taxon>
        <taxon>Pseudomonadota</taxon>
        <taxon>Gammaproteobacteria</taxon>
        <taxon>Legionellales</taxon>
        <taxon>Legionellaceae</taxon>
        <taxon>Legionella</taxon>
    </lineage>
</organism>
<evidence type="ECO:0000313" key="2">
    <source>
        <dbReference type="Proteomes" id="UP000002517"/>
    </source>
</evidence>
<dbReference type="LegioList" id="lpl1858"/>
<dbReference type="AlphaFoldDB" id="Q5WVF7"/>
<name>Q5WVF7_LEGPL</name>
<dbReference type="HOGENOM" id="CLU_749633_0_0_6"/>
<accession>Q5WVF7</accession>
<evidence type="ECO:0000313" key="1">
    <source>
        <dbReference type="EMBL" id="CAH16097.1"/>
    </source>
</evidence>